<dbReference type="SUPFAM" id="SSF52980">
    <property type="entry name" value="Restriction endonuclease-like"/>
    <property type="match status" value="1"/>
</dbReference>
<evidence type="ECO:0000256" key="6">
    <source>
        <dbReference type="ARBA" id="ARBA00022839"/>
    </source>
</evidence>
<comment type="miscellaneous">
    <text evidence="10">In the RecBCD complex, RecB has a slow 3'-5' helicase, an exonuclease activity and loads RecA onto ssDNA, RecD has a fast 5'-3' helicase activity, while RecC stimulates the ATPase and processivity of the RecB helicase and contributes to recognition of the Chi site.</text>
</comment>
<evidence type="ECO:0000256" key="7">
    <source>
        <dbReference type="ARBA" id="ARBA00022840"/>
    </source>
</evidence>
<dbReference type="GO" id="GO:0009338">
    <property type="term" value="C:exodeoxyribonuclease V complex"/>
    <property type="evidence" value="ECO:0007669"/>
    <property type="project" value="InterPro"/>
</dbReference>
<evidence type="ECO:0000313" key="13">
    <source>
        <dbReference type="Proteomes" id="UP001163440"/>
    </source>
</evidence>
<evidence type="ECO:0000256" key="3">
    <source>
        <dbReference type="ARBA" id="ARBA00022763"/>
    </source>
</evidence>
<dbReference type="InterPro" id="IPR041500">
    <property type="entry name" value="RecC_C"/>
</dbReference>
<dbReference type="Pfam" id="PF17946">
    <property type="entry name" value="RecC_C"/>
    <property type="match status" value="1"/>
</dbReference>
<comment type="function">
    <text evidence="10">A helicase/nuclease that prepares dsDNA breaks (DSB) for recombinational DNA repair. Binds to DSBs and unwinds DNA via a highly rapid and processive ATP-dependent bidirectional helicase activity. Unwinds dsDNA until it encounters a Chi (crossover hotspot instigator) sequence from the 3' direction. Cuts ssDNA a few nucleotides 3' to the Chi site. The properties and activities of the enzyme are changed at Chi. The Chi-altered holoenzyme produces a long 3'-ssDNA overhang and facilitates RecA-binding to the ssDNA for homologous DNA recombination and repair. Holoenzyme degrades any linearized DNA that is unable to undergo homologous recombination. In the holoenzyme this subunit recognizes the wild-type Chi sequence, and when added to isolated RecB increases its ATP-dependent helicase processivity.</text>
</comment>
<reference evidence="12" key="1">
    <citation type="submission" date="2022-11" db="EMBL/GenBank/DDBJ databases">
        <title>The whole genome sequencing of pests is an important tool to study the evolution of the plant-insect interaction and insecticide resistance.</title>
        <authorList>
            <person name="Kananovich Y."/>
        </authorList>
    </citation>
    <scope>NUCLEOTIDE SEQUENCE</scope>
    <source>
        <strain evidence="12">BSU_Bre_2018</strain>
    </source>
</reference>
<dbReference type="InterPro" id="IPR027417">
    <property type="entry name" value="P-loop_NTPase"/>
</dbReference>
<proteinExistence type="inferred from homology"/>
<keyword evidence="7 10" id="KW-0067">ATP-binding</keyword>
<dbReference type="Pfam" id="PF04257">
    <property type="entry name" value="Exonuc_V_gamma"/>
    <property type="match status" value="1"/>
</dbReference>
<dbReference type="EMBL" id="CP113406">
    <property type="protein sequence ID" value="WAI18829.1"/>
    <property type="molecule type" value="Genomic_DNA"/>
</dbReference>
<evidence type="ECO:0000256" key="9">
    <source>
        <dbReference type="ARBA" id="ARBA00023204"/>
    </source>
</evidence>
<evidence type="ECO:0000256" key="4">
    <source>
        <dbReference type="ARBA" id="ARBA00022801"/>
    </source>
</evidence>
<dbReference type="InterPro" id="IPR011335">
    <property type="entry name" value="Restrct_endonuc-II-like"/>
</dbReference>
<keyword evidence="2 10" id="KW-0547">Nucleotide-binding</keyword>
<dbReference type="GO" id="GO:0005524">
    <property type="term" value="F:ATP binding"/>
    <property type="evidence" value="ECO:0007669"/>
    <property type="project" value="UniProtKB-UniRule"/>
</dbReference>
<comment type="similarity">
    <text evidence="10">Belongs to the RecC family.</text>
</comment>
<keyword evidence="9 10" id="KW-0234">DNA repair</keyword>
<comment type="subunit">
    <text evidence="10">Heterotrimer of RecB, RecC and RecD. All subunits contribute to DNA-binding.</text>
</comment>
<keyword evidence="6 10" id="KW-0269">Exonuclease</keyword>
<protein>
    <recommendedName>
        <fullName evidence="10">RecBCD enzyme subunit RecC</fullName>
    </recommendedName>
    <alternativeName>
        <fullName evidence="10">Exonuclease V subunit RecC</fullName>
        <shortName evidence="10">ExoV subunit RecC</shortName>
    </alternativeName>
    <alternativeName>
        <fullName evidence="10">Helicase/nuclease RecBCD subunit RecC</fullName>
    </alternativeName>
</protein>
<organism evidence="12 13">
    <name type="scientific">Buchnera aphidicola</name>
    <name type="common">Brevicoryne brassicae</name>
    <dbReference type="NCBI Taxonomy" id="911343"/>
    <lineage>
        <taxon>Bacteria</taxon>
        <taxon>Pseudomonadati</taxon>
        <taxon>Pseudomonadota</taxon>
        <taxon>Gammaproteobacteria</taxon>
        <taxon>Enterobacterales</taxon>
        <taxon>Erwiniaceae</taxon>
        <taxon>Buchnera</taxon>
    </lineage>
</organism>
<keyword evidence="1 10" id="KW-0540">Nuclease</keyword>
<evidence type="ECO:0000313" key="12">
    <source>
        <dbReference type="EMBL" id="WAI18829.1"/>
    </source>
</evidence>
<dbReference type="Gene3D" id="3.40.50.10930">
    <property type="match status" value="1"/>
</dbReference>
<dbReference type="SUPFAM" id="SSF52540">
    <property type="entry name" value="P-loop containing nucleoside triphosphate hydrolases"/>
    <property type="match status" value="2"/>
</dbReference>
<dbReference type="GO" id="GO:0003677">
    <property type="term" value="F:DNA binding"/>
    <property type="evidence" value="ECO:0007669"/>
    <property type="project" value="UniProtKB-UniRule"/>
</dbReference>
<name>A0AAJ5TX83_9GAMM</name>
<dbReference type="Gene3D" id="1.10.10.160">
    <property type="match status" value="1"/>
</dbReference>
<evidence type="ECO:0000256" key="5">
    <source>
        <dbReference type="ARBA" id="ARBA00022806"/>
    </source>
</evidence>
<dbReference type="GO" id="GO:0000724">
    <property type="term" value="P:double-strand break repair via homologous recombination"/>
    <property type="evidence" value="ECO:0007669"/>
    <property type="project" value="UniProtKB-UniRule"/>
</dbReference>
<dbReference type="Proteomes" id="UP001163440">
    <property type="component" value="Chromosome"/>
</dbReference>
<evidence type="ECO:0000256" key="8">
    <source>
        <dbReference type="ARBA" id="ARBA00023125"/>
    </source>
</evidence>
<dbReference type="PANTHER" id="PTHR30591:SF1">
    <property type="entry name" value="RECBCD ENZYME SUBUNIT RECC"/>
    <property type="match status" value="1"/>
</dbReference>
<evidence type="ECO:0000256" key="2">
    <source>
        <dbReference type="ARBA" id="ARBA00022741"/>
    </source>
</evidence>
<dbReference type="CDD" id="cd22353">
    <property type="entry name" value="RecC_C-like"/>
    <property type="match status" value="1"/>
</dbReference>
<dbReference type="HAMAP" id="MF_01486">
    <property type="entry name" value="RecC"/>
    <property type="match status" value="1"/>
</dbReference>
<dbReference type="Gene3D" id="3.40.50.300">
    <property type="entry name" value="P-loop containing nucleotide triphosphate hydrolases"/>
    <property type="match status" value="2"/>
</dbReference>
<dbReference type="NCBIfam" id="TIGR01450">
    <property type="entry name" value="recC"/>
    <property type="match status" value="1"/>
</dbReference>
<dbReference type="InterPro" id="IPR013986">
    <property type="entry name" value="DExx_box_DNA_helicase_dom_sf"/>
</dbReference>
<evidence type="ECO:0000256" key="10">
    <source>
        <dbReference type="HAMAP-Rule" id="MF_01486"/>
    </source>
</evidence>
<dbReference type="InterPro" id="IPR006697">
    <property type="entry name" value="RecC"/>
</dbReference>
<dbReference type="AlphaFoldDB" id="A0AAJ5TX83"/>
<dbReference type="GO" id="GO:0008854">
    <property type="term" value="F:exodeoxyribonuclease V activity"/>
    <property type="evidence" value="ECO:0007669"/>
    <property type="project" value="InterPro"/>
</dbReference>
<keyword evidence="3 10" id="KW-0227">DNA damage</keyword>
<dbReference type="PANTHER" id="PTHR30591">
    <property type="entry name" value="RECBCD ENZYME SUBUNIT RECC"/>
    <property type="match status" value="1"/>
</dbReference>
<evidence type="ECO:0000259" key="11">
    <source>
        <dbReference type="Pfam" id="PF17946"/>
    </source>
</evidence>
<keyword evidence="8 10" id="KW-0238">DNA-binding</keyword>
<sequence>MFIIYKSNKLDVLLSKACQIIQKKPLSNIFEKEIFIHDSKILFQYLNVFFANKIGISTNLKLYHPKNFIWKIFEKILYKKKIKNRFTKSSITWDIMNILNNKNFFKYIRKKDNISKKFKFSYLMANIFEKYLIYRPNWINEWEKNEKRLFIDKNERWQIKLWQEIKNHRKKNHQSIYHFSNLFNKFQSLENEKKIQKKDFPNRFFIISSFALNPSYIKIFKIISQYTNIYFLYLTPFKKNIFHFDLIQNSNILSKEKTRKENILNHTILSLWGKYEEYYILKIIYSKKTKKINYFQKTENTNLLNNIKNNFLEFNSLKNNKTKRKMLSLTDDSISINICYNIHNEIEILYEKLLIFFNKNKNLKPNDIVVTCYSITKYVSSINSIFKSKNIKENIPFFISTKFSKKTEIILLFFNKILDLPNSRFENEEILEFFDIPEVANNFNISEEDINILYYWIEEANIRWGIDCKHKKKLFFPENKENTWSWGIEKLLLSYATNHTKGIWNDVLSCSIINGSRAELIGKLIIFINTLKKWQKKTSKLKYPSSWRSLFKDLIKDFFEKKNRITEDIQILYKNWIEMIDDISSCNYNNKISIKILKKNFTRKINYKNQKFLPGVINFCHPYDVCYIPFKIICIIGADSQNIPKKNNVDSFINLLHKYPCMGDTDVYEKYCYLFLQSISCTQRYFYVSYVGYSIKDESKIHPSILIDQLLNYITLNFFIFNSHRLNIEDNKKKITNHLCKTYKKQYFYRKKKIKNTQDVFKNIIIKKNKNEICNKKLSKNNFFNPITLKDLIYFWKNPIRYFFNNYLKINFISKKEKINNTEPFSVKKLDSFRIKKILLNKIIKKQDIKEFLQYYTLSGKLPYGFFGQCFLNKIKTEMESIAKLVIKYKSLTKEKKIDLTLKKFRINGVLDEIQSNGLLRWKPNAINYSDRIGLWIEHLVYSLIEGFGESKIIGYKNQIWSFSPLDPQTAYNYLYQYIQGYIKGSKEIILLTKSGSSWLDQVYDIKNNFIKNDDNTKTKGYKKLLETWIGNNYIEGEKEDLYVKKTIEALDKNNIEKICHTAKTWLIPLLKNKK</sequence>
<dbReference type="GO" id="GO:0003678">
    <property type="term" value="F:DNA helicase activity"/>
    <property type="evidence" value="ECO:0007669"/>
    <property type="project" value="UniProtKB-UniRule"/>
</dbReference>
<dbReference type="Gene3D" id="1.10.10.990">
    <property type="match status" value="1"/>
</dbReference>
<keyword evidence="5 10" id="KW-0347">Helicase</keyword>
<feature type="domain" description="RecC C-terminal" evidence="11">
    <location>
        <begin position="786"/>
        <end position="1002"/>
    </location>
</feature>
<evidence type="ECO:0000256" key="1">
    <source>
        <dbReference type="ARBA" id="ARBA00022722"/>
    </source>
</evidence>
<dbReference type="PIRSF" id="PIRSF000980">
    <property type="entry name" value="RecC"/>
    <property type="match status" value="1"/>
</dbReference>
<keyword evidence="4 10" id="KW-0378">Hydrolase</keyword>
<accession>A0AAJ5TX83</accession>
<gene>
    <name evidence="10 12" type="primary">recC</name>
    <name evidence="12" type="ORF">OW720_02340</name>
</gene>